<organism evidence="2 3">
    <name type="scientific">Ditylenchus dipsaci</name>
    <dbReference type="NCBI Taxonomy" id="166011"/>
    <lineage>
        <taxon>Eukaryota</taxon>
        <taxon>Metazoa</taxon>
        <taxon>Ecdysozoa</taxon>
        <taxon>Nematoda</taxon>
        <taxon>Chromadorea</taxon>
        <taxon>Rhabditida</taxon>
        <taxon>Tylenchina</taxon>
        <taxon>Tylenchomorpha</taxon>
        <taxon>Sphaerularioidea</taxon>
        <taxon>Anguinidae</taxon>
        <taxon>Anguininae</taxon>
        <taxon>Ditylenchus</taxon>
    </lineage>
</organism>
<protein>
    <submittedName>
        <fullName evidence="3">Guanylate kinase-like domain-containing protein</fullName>
    </submittedName>
</protein>
<dbReference type="Proteomes" id="UP000887574">
    <property type="component" value="Unplaced"/>
</dbReference>
<dbReference type="AlphaFoldDB" id="A0A915CNV0"/>
<feature type="domain" description="Guanylate kinase-like" evidence="1">
    <location>
        <begin position="40"/>
        <end position="210"/>
    </location>
</feature>
<evidence type="ECO:0000259" key="1">
    <source>
        <dbReference type="PROSITE" id="PS50052"/>
    </source>
</evidence>
<dbReference type="Pfam" id="PF00625">
    <property type="entry name" value="Guanylate_kin"/>
    <property type="match status" value="1"/>
</dbReference>
<evidence type="ECO:0000313" key="2">
    <source>
        <dbReference type="Proteomes" id="UP000887574"/>
    </source>
</evidence>
<reference evidence="3" key="1">
    <citation type="submission" date="2022-11" db="UniProtKB">
        <authorList>
            <consortium name="WormBaseParasite"/>
        </authorList>
    </citation>
    <scope>IDENTIFICATION</scope>
</reference>
<evidence type="ECO:0000313" key="3">
    <source>
        <dbReference type="WBParaSite" id="jg10556"/>
    </source>
</evidence>
<name>A0A915CNV0_9BILA</name>
<dbReference type="WBParaSite" id="jg10556">
    <property type="protein sequence ID" value="jg10556"/>
    <property type="gene ID" value="jg10556"/>
</dbReference>
<dbReference type="Gene3D" id="3.40.50.300">
    <property type="entry name" value="P-loop containing nucleotide triphosphate hydrolases"/>
    <property type="match status" value="1"/>
</dbReference>
<dbReference type="PROSITE" id="PS50052">
    <property type="entry name" value="GUANYLATE_KINASE_2"/>
    <property type="match status" value="1"/>
</dbReference>
<proteinExistence type="predicted"/>
<dbReference type="InterPro" id="IPR008145">
    <property type="entry name" value="GK/Ca_channel_bsu"/>
</dbReference>
<keyword evidence="2" id="KW-1185">Reference proteome</keyword>
<dbReference type="InterPro" id="IPR050716">
    <property type="entry name" value="MAGUK"/>
</dbReference>
<dbReference type="InterPro" id="IPR008144">
    <property type="entry name" value="Guanylate_kin-like_dom"/>
</dbReference>
<dbReference type="InterPro" id="IPR020590">
    <property type="entry name" value="Guanylate_kinase_CS"/>
</dbReference>
<dbReference type="SMART" id="SM00072">
    <property type="entry name" value="GuKc"/>
    <property type="match status" value="1"/>
</dbReference>
<dbReference type="PROSITE" id="PS00856">
    <property type="entry name" value="GUANYLATE_KINASE_1"/>
    <property type="match status" value="1"/>
</dbReference>
<sequence>MWFNKKKKYYTKYLRKHSDLFEQLDLVTYEEVVRLSSFRRKTLVLLGAHTTYQNTLIHRHPQRFAYPIPHTTRPARKEEIDGKHYFFVTNDVMLADIQANEYLEYGTHEECLYGTKLVRDHPSHTSFRQMAILDVEPQALKVLRSAEYAPLVVFISAPDLQGILQDPDGSLEKLVKESEVLKQAFGHLFDYVICNNDIDDTIRQLEVIVEKLAVFPQWVPVSWVY</sequence>
<dbReference type="PANTHER" id="PTHR23122">
    <property type="entry name" value="MEMBRANE-ASSOCIATED GUANYLATE KINASE MAGUK"/>
    <property type="match status" value="1"/>
</dbReference>
<accession>A0A915CNV0</accession>
<dbReference type="SUPFAM" id="SSF52540">
    <property type="entry name" value="P-loop containing nucleoside triphosphate hydrolases"/>
    <property type="match status" value="1"/>
</dbReference>
<dbReference type="InterPro" id="IPR027417">
    <property type="entry name" value="P-loop_NTPase"/>
</dbReference>